<dbReference type="RefSeq" id="WP_019245765.1">
    <property type="nucleotide sequence ID" value="NZ_CAPH01000009.1"/>
</dbReference>
<protein>
    <submittedName>
        <fullName evidence="3">U32 family peptidase</fullName>
    </submittedName>
</protein>
<feature type="compositionally biased region" description="Basic and acidic residues" evidence="1">
    <location>
        <begin position="609"/>
        <end position="619"/>
    </location>
</feature>
<feature type="region of interest" description="Disordered" evidence="1">
    <location>
        <begin position="609"/>
        <end position="629"/>
    </location>
</feature>
<dbReference type="EMBL" id="CP102294">
    <property type="protein sequence ID" value="UWN56914.1"/>
    <property type="molecule type" value="Genomic_DNA"/>
</dbReference>
<dbReference type="InterPro" id="IPR020988">
    <property type="entry name" value="Pept_U32_collagenase"/>
</dbReference>
<name>A0ABY5UZS6_9BACT</name>
<reference evidence="3" key="1">
    <citation type="journal article" date="2022" name="Cell">
        <title>Design, construction, and in vivo augmentation of a complex gut microbiome.</title>
        <authorList>
            <person name="Cheng A.G."/>
            <person name="Ho P.Y."/>
            <person name="Aranda-Diaz A."/>
            <person name="Jain S."/>
            <person name="Yu F.B."/>
            <person name="Meng X."/>
            <person name="Wang M."/>
            <person name="Iakiviak M."/>
            <person name="Nagashima K."/>
            <person name="Zhao A."/>
            <person name="Murugkar P."/>
            <person name="Patil A."/>
            <person name="Atabakhsh K."/>
            <person name="Weakley A."/>
            <person name="Yan J."/>
            <person name="Brumbaugh A.R."/>
            <person name="Higginbottom S."/>
            <person name="Dimas A."/>
            <person name="Shiver A.L."/>
            <person name="Deutschbauer A."/>
            <person name="Neff N."/>
            <person name="Sonnenburg J.L."/>
            <person name="Huang K.C."/>
            <person name="Fischbach M.A."/>
        </authorList>
    </citation>
    <scope>NUCLEOTIDE SEQUENCE</scope>
    <source>
        <strain evidence="3">AP11</strain>
    </source>
</reference>
<proteinExistence type="predicted"/>
<evidence type="ECO:0000259" key="2">
    <source>
        <dbReference type="Pfam" id="PF12392"/>
    </source>
</evidence>
<evidence type="ECO:0000256" key="1">
    <source>
        <dbReference type="SAM" id="MobiDB-lite"/>
    </source>
</evidence>
<dbReference type="Pfam" id="PF12392">
    <property type="entry name" value="DUF3656"/>
    <property type="match status" value="1"/>
</dbReference>
<keyword evidence="4" id="KW-1185">Reference proteome</keyword>
<organism evidence="3 4">
    <name type="scientific">Alistipes ihumii AP11</name>
    <dbReference type="NCBI Taxonomy" id="1211813"/>
    <lineage>
        <taxon>Bacteria</taxon>
        <taxon>Pseudomonadati</taxon>
        <taxon>Bacteroidota</taxon>
        <taxon>Bacteroidia</taxon>
        <taxon>Bacteroidales</taxon>
        <taxon>Rikenellaceae</taxon>
        <taxon>Alistipes</taxon>
    </lineage>
</organism>
<dbReference type="PROSITE" id="PS01276">
    <property type="entry name" value="PEPTIDASE_U32"/>
    <property type="match status" value="1"/>
</dbReference>
<dbReference type="GeneID" id="82892006"/>
<dbReference type="PANTHER" id="PTHR30217:SF10">
    <property type="entry name" value="23S RRNA 5-HYDROXYCYTIDINE C2501 SYNTHASE"/>
    <property type="match status" value="1"/>
</dbReference>
<evidence type="ECO:0000313" key="4">
    <source>
        <dbReference type="Proteomes" id="UP001059295"/>
    </source>
</evidence>
<dbReference type="Pfam" id="PF01136">
    <property type="entry name" value="Peptidase_U32"/>
    <property type="match status" value="1"/>
</dbReference>
<evidence type="ECO:0000313" key="3">
    <source>
        <dbReference type="EMBL" id="UWN56914.1"/>
    </source>
</evidence>
<dbReference type="Proteomes" id="UP001059295">
    <property type="component" value="Chromosome"/>
</dbReference>
<feature type="domain" description="Peptidase U32 collagenase" evidence="2">
    <location>
        <begin position="382"/>
        <end position="495"/>
    </location>
</feature>
<accession>A0ABY5UZS6</accession>
<dbReference type="InterPro" id="IPR051454">
    <property type="entry name" value="RNA/ubiquinone_mod_enzymes"/>
</dbReference>
<gene>
    <name evidence="3" type="ORF">NQ491_09690</name>
</gene>
<sequence length="629" mass="70068">MGTGKIVELLAPAKDYAHGCAAIDCGADALYVGAPAFGARAGAAVPVDEIGRLCDYAHRFGAKVFVTMNTLVYESELSEAERIARDMYRAGADALIVQDAAFLRMDLPPIELHASTQMFNMDPVRARFWYEAGFTRLIVERAASLDEMRRIAGAAPGLEIEAFVHGAICVCYSGRCFMSRSMGPRSGNRGDCSQACRLPYELLDGRMRSQGRARHWLSVRDLNLSDRLEEMIDAGVGSFKIEGRLKDMAYVRNVVGWYRSRLDEIFFRRPDLKRASQGSVALDFEPDPAKSFSRGSTHYFLDGPAAGVASLDTPKSLGEAVGTVVSAGREWFGMSGKIALAPGDGICFADETGELRGTYVNRTEDGRVYPNRMDGIGCGTAIFRNYDRRFSGALERSRSRRTLPVEAAVEATRNRISVTFSDGSSQATASRDGRFDEALDPLRAERTVRAQTAKTGDTSYEVCRIEVRWDMPRFVPVSLLNELRREALSRLDAGRAACYVRRSRREENLRALFPDTELSAEENVVNSLAAGFYREHGVRRIEPGFDAGPIPEGCRVMRTRYCLRRETGQCLRKNPAYRGRLFLASGRHVYELLFDCARCEMSVVYRGERGEPAREEGARRERKPGRSRR</sequence>
<feature type="compositionally biased region" description="Basic residues" evidence="1">
    <location>
        <begin position="620"/>
        <end position="629"/>
    </location>
</feature>
<dbReference type="PANTHER" id="PTHR30217">
    <property type="entry name" value="PEPTIDASE U32 FAMILY"/>
    <property type="match status" value="1"/>
</dbReference>
<dbReference type="InterPro" id="IPR001539">
    <property type="entry name" value="Peptidase_U32"/>
</dbReference>